<dbReference type="AlphaFoldDB" id="E6U0Y3"/>
<keyword evidence="2" id="KW-1185">Reference proteome</keyword>
<dbReference type="STRING" id="649639.Bcell_2033"/>
<evidence type="ECO:0000313" key="2">
    <source>
        <dbReference type="Proteomes" id="UP000001401"/>
    </source>
</evidence>
<evidence type="ECO:0008006" key="3">
    <source>
        <dbReference type="Google" id="ProtNLM"/>
    </source>
</evidence>
<organism evidence="1 2">
    <name type="scientific">Evansella cellulosilytica (strain ATCC 21833 / DSM 2522 / FERM P-1141 / JCM 9156 / N-4)</name>
    <name type="common">Bacillus cellulosilyticus</name>
    <dbReference type="NCBI Taxonomy" id="649639"/>
    <lineage>
        <taxon>Bacteria</taxon>
        <taxon>Bacillati</taxon>
        <taxon>Bacillota</taxon>
        <taxon>Bacilli</taxon>
        <taxon>Bacillales</taxon>
        <taxon>Bacillaceae</taxon>
        <taxon>Evansella</taxon>
    </lineage>
</organism>
<dbReference type="Pfam" id="PF10720">
    <property type="entry name" value="DUF2515"/>
    <property type="match status" value="1"/>
</dbReference>
<sequence length="394" mass="46767">MNLFKGIEVSVKKVSHAIEERYLSYKYEKMIKKFKVDNIDKVQVKKAINEISAYQEIIYVNQRERIIIEDIKRETSKLNRNNVTRTNAYIQFYRKFPKLHWSFLAHMVSRNGGWNMTDLKGSIVSEVLNSNEQQDFFTFLEKSNAYIFLDAYPQLLLYEKSVNIGKSLFHLLPIFGVSKFMIPFWEHYYINGNSQMITVALIINEQHFIEKKVVENHYFTKNVFNTWQYKTQELFQLTNVIFPYKDNKEKVRLVGRKVKGFQKVRERVAVGKQLYAILFGLKDHVYQFANEIVHTGSRADYWPSTFSRHKLAENEEIVNEAKGNNPRIYSPTLEKAWGDVSWKRPRNSDWFTQEIDVSPLFETEELPKRIDLTKKYEHELQTLHFVVIAKKNSI</sequence>
<protein>
    <recommendedName>
        <fullName evidence="3">DUF2515 domain-containing protein</fullName>
    </recommendedName>
</protein>
<dbReference type="EMBL" id="CP002394">
    <property type="protein sequence ID" value="ADU30295.1"/>
    <property type="molecule type" value="Genomic_DNA"/>
</dbReference>
<accession>E6U0Y3</accession>
<dbReference type="OrthoDB" id="2690514at2"/>
<evidence type="ECO:0000313" key="1">
    <source>
        <dbReference type="EMBL" id="ADU30295.1"/>
    </source>
</evidence>
<dbReference type="eggNOG" id="ENOG502Z80Z">
    <property type="taxonomic scope" value="Bacteria"/>
</dbReference>
<dbReference type="KEGG" id="bco:Bcell_2033"/>
<dbReference type="Proteomes" id="UP000001401">
    <property type="component" value="Chromosome"/>
</dbReference>
<dbReference type="InterPro" id="IPR019658">
    <property type="entry name" value="DUF2515"/>
</dbReference>
<name>E6U0Y3_EVAC2</name>
<dbReference type="HOGENOM" id="CLU_032297_0_0_9"/>
<gene>
    <name evidence="1" type="ordered locus">Bcell_2033</name>
</gene>
<dbReference type="RefSeq" id="WP_013488631.1">
    <property type="nucleotide sequence ID" value="NC_014829.1"/>
</dbReference>
<proteinExistence type="predicted"/>
<reference evidence="1 2" key="1">
    <citation type="submission" date="2010-12" db="EMBL/GenBank/DDBJ databases">
        <title>Complete sequence of Bacillus cellulosilyticus DSM 2522.</title>
        <authorList>
            <consortium name="US DOE Joint Genome Institute"/>
            <person name="Lucas S."/>
            <person name="Copeland A."/>
            <person name="Lapidus A."/>
            <person name="Cheng J.-F."/>
            <person name="Bruce D."/>
            <person name="Goodwin L."/>
            <person name="Pitluck S."/>
            <person name="Chertkov O."/>
            <person name="Detter J.C."/>
            <person name="Han C."/>
            <person name="Tapia R."/>
            <person name="Land M."/>
            <person name="Hauser L."/>
            <person name="Jeffries C."/>
            <person name="Kyrpides N."/>
            <person name="Ivanova N."/>
            <person name="Mikhailova N."/>
            <person name="Brumm P."/>
            <person name="Mead D."/>
            <person name="Woyke T."/>
        </authorList>
    </citation>
    <scope>NUCLEOTIDE SEQUENCE [LARGE SCALE GENOMIC DNA]</scope>
    <source>
        <strain evidence="2">ATCC 21833 / DSM 2522 / FERM P-1141 / JCM 9156 / N-4</strain>
    </source>
</reference>